<proteinExistence type="predicted"/>
<reference evidence="1 2" key="1">
    <citation type="submission" date="2020-02" db="EMBL/GenBank/DDBJ databases">
        <title>Identification and Characterization of First Virulent Phages, Including a Novel Jumbo Virus, Infecting Ochrobactrum spp.</title>
        <authorList>
            <person name="Decewicz P."/>
            <person name="Golec P."/>
            <person name="Szymczak M."/>
            <person name="Radlinska M."/>
            <person name="Dziewit L."/>
        </authorList>
    </citation>
    <scope>NUCLEOTIDE SEQUENCE [LARGE SCALE GENOMIC DNA]</scope>
</reference>
<organism evidence="1 2">
    <name type="scientific">Ochrobactrum phage vB_OspP_OH</name>
    <dbReference type="NCBI Taxonomy" id="2712957"/>
    <lineage>
        <taxon>Viruses</taxon>
        <taxon>Duplodnaviria</taxon>
        <taxon>Heunggongvirae</taxon>
        <taxon>Uroviricota</taxon>
        <taxon>Caudoviricetes</taxon>
        <taxon>Wolominvirus</taxon>
        <taxon>Wolominvirus OH</taxon>
    </lineage>
</organism>
<evidence type="ECO:0000313" key="1">
    <source>
        <dbReference type="EMBL" id="QIG66102.1"/>
    </source>
</evidence>
<keyword evidence="2" id="KW-1185">Reference proteome</keyword>
<evidence type="ECO:0000313" key="2">
    <source>
        <dbReference type="Proteomes" id="UP000503046"/>
    </source>
</evidence>
<gene>
    <name evidence="1" type="ORF">phiOH_p46</name>
</gene>
<dbReference type="EMBL" id="MT028492">
    <property type="protein sequence ID" value="QIG66102.1"/>
    <property type="molecule type" value="Genomic_DNA"/>
</dbReference>
<accession>A0A6G6XXQ8</accession>
<protein>
    <submittedName>
        <fullName evidence="1">Uncharacterized protein</fullName>
    </submittedName>
</protein>
<dbReference type="Proteomes" id="UP000503046">
    <property type="component" value="Segment"/>
</dbReference>
<sequence length="180" mass="20084">MPGVSLYGREEYSFGPYSENPRIYFSGKMVVSTAFSGHPVFTRSLSGGFKTSVQMRGQPEVVFGFTGYLRIDTSLKGDTQVFRNSKGTLPVSAALAGHVTVVHIRHMTGKLRVRTRLQGKPSMLYSFEAALGLSVEFKGSPHVGPFWEYDNPYRPYWGPIQRTSTVWNDAGPSETPWRPI</sequence>
<name>A0A6G6XXQ8_9CAUD</name>